<dbReference type="RefSeq" id="XP_013275936.1">
    <property type="nucleotide sequence ID" value="XM_013420482.1"/>
</dbReference>
<keyword evidence="9" id="KW-1185">Reference proteome</keyword>
<dbReference type="GO" id="GO:0005763">
    <property type="term" value="C:mitochondrial small ribosomal subunit"/>
    <property type="evidence" value="ECO:0007669"/>
    <property type="project" value="TreeGrafter"/>
</dbReference>
<dbReference type="Pfam" id="PF01250">
    <property type="entry name" value="Ribosomal_S6"/>
    <property type="match status" value="1"/>
</dbReference>
<dbReference type="Proteomes" id="UP000053617">
    <property type="component" value="Unassembled WGS sequence"/>
</dbReference>
<dbReference type="VEuPathDB" id="FungiDB:Z518_03457"/>
<dbReference type="GO" id="GO:0070181">
    <property type="term" value="F:small ribosomal subunit rRNA binding"/>
    <property type="evidence" value="ECO:0007669"/>
    <property type="project" value="TreeGrafter"/>
</dbReference>
<dbReference type="InterPro" id="IPR014717">
    <property type="entry name" value="Transl_elong_EF1B/ribsomal_bS6"/>
</dbReference>
<comment type="subcellular location">
    <subcellularLocation>
        <location evidence="1">Mitochondrion</location>
    </subcellularLocation>
</comment>
<dbReference type="HOGENOM" id="CLU_126331_1_1_1"/>
<comment type="similarity">
    <text evidence="2">Belongs to the bacterial ribosomal protein bS6 family.</text>
</comment>
<evidence type="ECO:0000256" key="4">
    <source>
        <dbReference type="ARBA" id="ARBA00023128"/>
    </source>
</evidence>
<evidence type="ECO:0000256" key="7">
    <source>
        <dbReference type="ARBA" id="ARBA00037226"/>
    </source>
</evidence>
<dbReference type="OrthoDB" id="10259681at2759"/>
<dbReference type="STRING" id="1442369.A0A0D2JHH0"/>
<dbReference type="PANTHER" id="PTHR21011:SF1">
    <property type="entry name" value="SMALL RIBOSOMAL SUBUNIT PROTEIN BS6M"/>
    <property type="match status" value="1"/>
</dbReference>
<dbReference type="Gene3D" id="3.30.70.60">
    <property type="match status" value="1"/>
</dbReference>
<sequence>MLYELIAVVRPGNLAHVKEIARITGQQILDNKGVIRGIKNWGQFDLPRPTTKHQTQHHRGHYFVMQFDSSVKVQEEVRRLLRLDPRMIRFSVVKIGDKLGGVNGAIENITGQIPWNMGSQNADLANTFVSSGVARAGGSGFF</sequence>
<dbReference type="GeneID" id="25291528"/>
<dbReference type="GO" id="GO:0006412">
    <property type="term" value="P:translation"/>
    <property type="evidence" value="ECO:0007669"/>
    <property type="project" value="InterPro"/>
</dbReference>
<keyword evidence="4" id="KW-0496">Mitochondrion</keyword>
<name>A0A0D2JHH0_9EURO</name>
<evidence type="ECO:0000256" key="1">
    <source>
        <dbReference type="ARBA" id="ARBA00004173"/>
    </source>
</evidence>
<dbReference type="GO" id="GO:0003735">
    <property type="term" value="F:structural constituent of ribosome"/>
    <property type="evidence" value="ECO:0007669"/>
    <property type="project" value="InterPro"/>
</dbReference>
<dbReference type="CDD" id="cd15465">
    <property type="entry name" value="bS6_mito"/>
    <property type="match status" value="1"/>
</dbReference>
<proteinExistence type="inferred from homology"/>
<accession>A0A0D2JHH0</accession>
<dbReference type="PANTHER" id="PTHR21011">
    <property type="entry name" value="MITOCHONDRIAL 28S RIBOSOMAL PROTEIN S6"/>
    <property type="match status" value="1"/>
</dbReference>
<evidence type="ECO:0000313" key="8">
    <source>
        <dbReference type="EMBL" id="KIX08800.1"/>
    </source>
</evidence>
<evidence type="ECO:0000256" key="5">
    <source>
        <dbReference type="ARBA" id="ARBA00023274"/>
    </source>
</evidence>
<dbReference type="SUPFAM" id="SSF54995">
    <property type="entry name" value="Ribosomal protein S6"/>
    <property type="match status" value="1"/>
</dbReference>
<dbReference type="InterPro" id="IPR000529">
    <property type="entry name" value="Ribosomal_bS6"/>
</dbReference>
<keyword evidence="5" id="KW-0687">Ribonucleoprotein</keyword>
<comment type="function">
    <text evidence="7">Component of the mitochondrial ribosome (mitoribosome), a dedicated translation machinery responsible for the synthesis of mitochondrial genome-encoded proteins, including at least some of the essential transmembrane subunits of the mitochondrial respiratory chain. The mitoribosomes are attached to the mitochondrial inner membrane and translation products are cotranslationally integrated into the membrane.</text>
</comment>
<protein>
    <recommendedName>
        <fullName evidence="6">Small ribosomal subunit protein bS6m</fullName>
    </recommendedName>
</protein>
<dbReference type="AlphaFoldDB" id="A0A0D2JHH0"/>
<gene>
    <name evidence="8" type="ORF">Z518_03457</name>
</gene>
<evidence type="ECO:0000256" key="2">
    <source>
        <dbReference type="ARBA" id="ARBA00009512"/>
    </source>
</evidence>
<dbReference type="NCBIfam" id="TIGR00166">
    <property type="entry name" value="S6"/>
    <property type="match status" value="1"/>
</dbReference>
<reference evidence="8 9" key="1">
    <citation type="submission" date="2015-01" db="EMBL/GenBank/DDBJ databases">
        <title>The Genome Sequence of Rhinocladiella mackenzie CBS 650.93.</title>
        <authorList>
            <consortium name="The Broad Institute Genomics Platform"/>
            <person name="Cuomo C."/>
            <person name="de Hoog S."/>
            <person name="Gorbushina A."/>
            <person name="Stielow B."/>
            <person name="Teixiera M."/>
            <person name="Abouelleil A."/>
            <person name="Chapman S.B."/>
            <person name="Priest M."/>
            <person name="Young S.K."/>
            <person name="Wortman J."/>
            <person name="Nusbaum C."/>
            <person name="Birren B."/>
        </authorList>
    </citation>
    <scope>NUCLEOTIDE SEQUENCE [LARGE SCALE GENOMIC DNA]</scope>
    <source>
        <strain evidence="8 9">CBS 650.93</strain>
    </source>
</reference>
<dbReference type="InterPro" id="IPR035980">
    <property type="entry name" value="Ribosomal_bS6_sf"/>
</dbReference>
<organism evidence="8 9">
    <name type="scientific">Rhinocladiella mackenziei CBS 650.93</name>
    <dbReference type="NCBI Taxonomy" id="1442369"/>
    <lineage>
        <taxon>Eukaryota</taxon>
        <taxon>Fungi</taxon>
        <taxon>Dikarya</taxon>
        <taxon>Ascomycota</taxon>
        <taxon>Pezizomycotina</taxon>
        <taxon>Eurotiomycetes</taxon>
        <taxon>Chaetothyriomycetidae</taxon>
        <taxon>Chaetothyriales</taxon>
        <taxon>Herpotrichiellaceae</taxon>
        <taxon>Rhinocladiella</taxon>
    </lineage>
</organism>
<evidence type="ECO:0000256" key="6">
    <source>
        <dbReference type="ARBA" id="ARBA00035170"/>
    </source>
</evidence>
<keyword evidence="3 8" id="KW-0689">Ribosomal protein</keyword>
<dbReference type="EMBL" id="KN847476">
    <property type="protein sequence ID" value="KIX08800.1"/>
    <property type="molecule type" value="Genomic_DNA"/>
</dbReference>
<evidence type="ECO:0000313" key="9">
    <source>
        <dbReference type="Proteomes" id="UP000053617"/>
    </source>
</evidence>
<evidence type="ECO:0000256" key="3">
    <source>
        <dbReference type="ARBA" id="ARBA00022980"/>
    </source>
</evidence>
<dbReference type="FunFam" id="3.30.70.60:FF:000007">
    <property type="entry name" value="37S ribosomal protein Mrp17"/>
    <property type="match status" value="1"/>
</dbReference>